<dbReference type="Proteomes" id="UP000630594">
    <property type="component" value="Unassembled WGS sequence"/>
</dbReference>
<dbReference type="EMBL" id="BMCK01000004">
    <property type="protein sequence ID" value="GGD27197.1"/>
    <property type="molecule type" value="Genomic_DNA"/>
</dbReference>
<keyword evidence="2" id="KW-1185">Reference proteome</keyword>
<name>A0ABQ1QHB0_9ACTN</name>
<evidence type="ECO:0000313" key="2">
    <source>
        <dbReference type="Proteomes" id="UP000630594"/>
    </source>
</evidence>
<reference evidence="2" key="1">
    <citation type="journal article" date="2019" name="Int. J. Syst. Evol. Microbiol.">
        <title>The Global Catalogue of Microorganisms (GCM) 10K type strain sequencing project: providing services to taxonomists for standard genome sequencing and annotation.</title>
        <authorList>
            <consortium name="The Broad Institute Genomics Platform"/>
            <consortium name="The Broad Institute Genome Sequencing Center for Infectious Disease"/>
            <person name="Wu L."/>
            <person name="Ma J."/>
        </authorList>
    </citation>
    <scope>NUCLEOTIDE SEQUENCE [LARGE SCALE GENOMIC DNA]</scope>
    <source>
        <strain evidence="2">CCM 7403</strain>
    </source>
</reference>
<gene>
    <name evidence="1" type="ORF">GCM10007231_28300</name>
</gene>
<evidence type="ECO:0000313" key="1">
    <source>
        <dbReference type="EMBL" id="GGD27197.1"/>
    </source>
</evidence>
<dbReference type="Pfam" id="PF11382">
    <property type="entry name" value="MctB"/>
    <property type="match status" value="1"/>
</dbReference>
<accession>A0ABQ1QHB0</accession>
<comment type="caution">
    <text evidence="1">The sequence shown here is derived from an EMBL/GenBank/DDBJ whole genome shotgun (WGS) entry which is preliminary data.</text>
</comment>
<protein>
    <recommendedName>
        <fullName evidence="3">Copper transporter</fullName>
    </recommendedName>
</protein>
<proteinExistence type="predicted"/>
<evidence type="ECO:0008006" key="3">
    <source>
        <dbReference type="Google" id="ProtNLM"/>
    </source>
</evidence>
<dbReference type="InterPro" id="IPR021522">
    <property type="entry name" value="MctB"/>
</dbReference>
<organism evidence="1 2">
    <name type="scientific">Nocardioides daphniae</name>
    <dbReference type="NCBI Taxonomy" id="402297"/>
    <lineage>
        <taxon>Bacteria</taxon>
        <taxon>Bacillati</taxon>
        <taxon>Actinomycetota</taxon>
        <taxon>Actinomycetes</taxon>
        <taxon>Propionibacteriales</taxon>
        <taxon>Nocardioidaceae</taxon>
        <taxon>Nocardioides</taxon>
    </lineage>
</organism>
<dbReference type="RefSeq" id="WP_188422171.1">
    <property type="nucleotide sequence ID" value="NZ_BMCK01000004.1"/>
</dbReference>
<sequence length="295" mass="29231">MISFRTHVVTLVAVFLALAIGVVLGGGPLSELGRGSEDADALRDDVAQARSEAQFGESFADDVSSTLLGKRLDGREVAVVTLPGADSEVLDGLTERIKAAGGEVTVTQALGSSLVNAGEKSLVDTLGSQLMAQLPDDTVTAGASTYERAGELIGLSLATSGEKSVEATPQSTAVAEGLRGANLLDAADDPSGRAPLVLVLLGDEVTGDGADAILGGLLSGMASQARGLVVAAPTADEGSQLDRLREGDALGDATSVDGAETAAGQVAAIAALARSYDTQGGSFGAGGADGTVPLG</sequence>